<feature type="signal peptide" evidence="1">
    <location>
        <begin position="1"/>
        <end position="20"/>
    </location>
</feature>
<protein>
    <submittedName>
        <fullName evidence="2">DUF2939 domain-containing protein</fullName>
    </submittedName>
</protein>
<dbReference type="Pfam" id="PF11159">
    <property type="entry name" value="DUF2939"/>
    <property type="match status" value="1"/>
</dbReference>
<dbReference type="AlphaFoldDB" id="A0A975FV95"/>
<evidence type="ECO:0000313" key="2">
    <source>
        <dbReference type="EMBL" id="QUD86030.1"/>
    </source>
</evidence>
<dbReference type="InterPro" id="IPR021330">
    <property type="entry name" value="DUF2939"/>
</dbReference>
<organism evidence="2 3">
    <name type="scientific">Phenylobacterium montanum</name>
    <dbReference type="NCBI Taxonomy" id="2823693"/>
    <lineage>
        <taxon>Bacteria</taxon>
        <taxon>Pseudomonadati</taxon>
        <taxon>Pseudomonadota</taxon>
        <taxon>Alphaproteobacteria</taxon>
        <taxon>Caulobacterales</taxon>
        <taxon>Caulobacteraceae</taxon>
        <taxon>Phenylobacterium</taxon>
    </lineage>
</organism>
<dbReference type="EMBL" id="CP073078">
    <property type="protein sequence ID" value="QUD86030.1"/>
    <property type="molecule type" value="Genomic_DNA"/>
</dbReference>
<dbReference type="RefSeq" id="WP_211936082.1">
    <property type="nucleotide sequence ID" value="NZ_CP073078.1"/>
</dbReference>
<feature type="chain" id="PRO_5037915080" evidence="1">
    <location>
        <begin position="21"/>
        <end position="173"/>
    </location>
</feature>
<dbReference type="PROSITE" id="PS51257">
    <property type="entry name" value="PROKAR_LIPOPROTEIN"/>
    <property type="match status" value="1"/>
</dbReference>
<sequence length="173" mass="18710">MRSWRLSLLALLGLGLASCAETTKIDAAGDIHAFLIAIRDGDKQGFNAHVDRPALKEQIRARLMASAAKRGDRDGEIAALGVVLARPLLDSVSDALIQPDVFRAVAEYFGYSADTPIPNSFVIASGLRRIDDATVCAAKKKDSPCILVFRNEQGTWRLVGFEGDTKMLKGPKI</sequence>
<keyword evidence="3" id="KW-1185">Reference proteome</keyword>
<keyword evidence="1" id="KW-0732">Signal</keyword>
<name>A0A975FV95_9CAUL</name>
<reference evidence="2" key="1">
    <citation type="submission" date="2021-04" db="EMBL/GenBank/DDBJ databases">
        <title>The complete genome sequence of Caulobacter sp. S6.</title>
        <authorList>
            <person name="Tang Y."/>
            <person name="Ouyang W."/>
            <person name="Liu Q."/>
            <person name="Huang B."/>
            <person name="Guo Z."/>
            <person name="Lei P."/>
        </authorList>
    </citation>
    <scope>NUCLEOTIDE SEQUENCE</scope>
    <source>
        <strain evidence="2">S6</strain>
    </source>
</reference>
<evidence type="ECO:0000313" key="3">
    <source>
        <dbReference type="Proteomes" id="UP000676409"/>
    </source>
</evidence>
<dbReference type="Proteomes" id="UP000676409">
    <property type="component" value="Chromosome"/>
</dbReference>
<gene>
    <name evidence="2" type="ORF">KCG34_13030</name>
</gene>
<accession>A0A975FV95</accession>
<evidence type="ECO:0000256" key="1">
    <source>
        <dbReference type="SAM" id="SignalP"/>
    </source>
</evidence>
<proteinExistence type="predicted"/>
<dbReference type="KEGG" id="caul:KCG34_13030"/>